<feature type="coiled-coil region" evidence="1">
    <location>
        <begin position="6"/>
        <end position="40"/>
    </location>
</feature>
<evidence type="ECO:0008006" key="5">
    <source>
        <dbReference type="Google" id="ProtNLM"/>
    </source>
</evidence>
<feature type="compositionally biased region" description="Basic and acidic residues" evidence="2">
    <location>
        <begin position="102"/>
        <end position="112"/>
    </location>
</feature>
<evidence type="ECO:0000256" key="1">
    <source>
        <dbReference type="SAM" id="Coils"/>
    </source>
</evidence>
<name>A0ABP9FZC8_9MICC</name>
<evidence type="ECO:0000313" key="4">
    <source>
        <dbReference type="Proteomes" id="UP001500368"/>
    </source>
</evidence>
<evidence type="ECO:0000256" key="2">
    <source>
        <dbReference type="SAM" id="MobiDB-lite"/>
    </source>
</evidence>
<gene>
    <name evidence="3" type="ORF">GCM10025790_20810</name>
</gene>
<sequence length="155" mass="17010">MTVNLAELSAAERMELLQQLQDEERRAQAERRAQESLNRALRRRLVEVGVEHHAPWVRPVSAACAYPLGWVVTHAGQKWLAVVTGASDEPSEESPQWGPYDSHVEGDDSFDRTEDDEAGEAIVGPVDDPEDPVEAEADDADEGEPEPPADDDGEA</sequence>
<keyword evidence="4" id="KW-1185">Reference proteome</keyword>
<feature type="compositionally biased region" description="Acidic residues" evidence="2">
    <location>
        <begin position="127"/>
        <end position="155"/>
    </location>
</feature>
<reference evidence="4" key="1">
    <citation type="journal article" date="2019" name="Int. J. Syst. Evol. Microbiol.">
        <title>The Global Catalogue of Microorganisms (GCM) 10K type strain sequencing project: providing services to taxonomists for standard genome sequencing and annotation.</title>
        <authorList>
            <consortium name="The Broad Institute Genomics Platform"/>
            <consortium name="The Broad Institute Genome Sequencing Center for Infectious Disease"/>
            <person name="Wu L."/>
            <person name="Ma J."/>
        </authorList>
    </citation>
    <scope>NUCLEOTIDE SEQUENCE [LARGE SCALE GENOMIC DNA]</scope>
    <source>
        <strain evidence="4">JCM 19129</strain>
    </source>
</reference>
<keyword evidence="1" id="KW-0175">Coiled coil</keyword>
<dbReference type="EMBL" id="BAABLW010000007">
    <property type="protein sequence ID" value="GAA4923522.1"/>
    <property type="molecule type" value="Genomic_DNA"/>
</dbReference>
<proteinExistence type="predicted"/>
<dbReference type="Proteomes" id="UP001500368">
    <property type="component" value="Unassembled WGS sequence"/>
</dbReference>
<comment type="caution">
    <text evidence="3">The sequence shown here is derived from an EMBL/GenBank/DDBJ whole genome shotgun (WGS) entry which is preliminary data.</text>
</comment>
<dbReference type="RefSeq" id="WP_345477940.1">
    <property type="nucleotide sequence ID" value="NZ_BAABLW010000007.1"/>
</dbReference>
<feature type="region of interest" description="Disordered" evidence="2">
    <location>
        <begin position="84"/>
        <end position="155"/>
    </location>
</feature>
<organism evidence="3 4">
    <name type="scientific">Nesterenkonia rhizosphaerae</name>
    <dbReference type="NCBI Taxonomy" id="1348272"/>
    <lineage>
        <taxon>Bacteria</taxon>
        <taxon>Bacillati</taxon>
        <taxon>Actinomycetota</taxon>
        <taxon>Actinomycetes</taxon>
        <taxon>Micrococcales</taxon>
        <taxon>Micrococcaceae</taxon>
        <taxon>Nesterenkonia</taxon>
    </lineage>
</organism>
<accession>A0ABP9FZC8</accession>
<protein>
    <recommendedName>
        <fullName evidence="5">DUF3027 domain-containing protein</fullName>
    </recommendedName>
</protein>
<evidence type="ECO:0000313" key="3">
    <source>
        <dbReference type="EMBL" id="GAA4923522.1"/>
    </source>
</evidence>